<dbReference type="Gramene" id="C.cajan_12689.t">
    <property type="protein sequence ID" value="C.cajan_12689.t"/>
    <property type="gene ID" value="C.cajan_12689"/>
</dbReference>
<gene>
    <name evidence="1" type="ORF">KK1_013080</name>
</gene>
<evidence type="ECO:0000313" key="1">
    <source>
        <dbReference type="EMBL" id="KYP66770.1"/>
    </source>
</evidence>
<reference evidence="1 2" key="1">
    <citation type="journal article" date="2012" name="Nat. Biotechnol.">
        <title>Draft genome sequence of pigeonpea (Cajanus cajan), an orphan legume crop of resource-poor farmers.</title>
        <authorList>
            <person name="Varshney R.K."/>
            <person name="Chen W."/>
            <person name="Li Y."/>
            <person name="Bharti A.K."/>
            <person name="Saxena R.K."/>
            <person name="Schlueter J.A."/>
            <person name="Donoghue M.T."/>
            <person name="Azam S."/>
            <person name="Fan G."/>
            <person name="Whaley A.M."/>
            <person name="Farmer A.D."/>
            <person name="Sheridan J."/>
            <person name="Iwata A."/>
            <person name="Tuteja R."/>
            <person name="Penmetsa R.V."/>
            <person name="Wu W."/>
            <person name="Upadhyaya H.D."/>
            <person name="Yang S.P."/>
            <person name="Shah T."/>
            <person name="Saxena K.B."/>
            <person name="Michael T."/>
            <person name="McCombie W.R."/>
            <person name="Yang B."/>
            <person name="Zhang G."/>
            <person name="Yang H."/>
            <person name="Wang J."/>
            <person name="Spillane C."/>
            <person name="Cook D.R."/>
            <person name="May G.D."/>
            <person name="Xu X."/>
            <person name="Jackson S.A."/>
        </authorList>
    </citation>
    <scope>NUCLEOTIDE SEQUENCE [LARGE SCALE GENOMIC DNA]</scope>
    <source>
        <strain evidence="2">cv. Asha</strain>
    </source>
</reference>
<organism evidence="1 2">
    <name type="scientific">Cajanus cajan</name>
    <name type="common">Pigeon pea</name>
    <name type="synonym">Cajanus indicus</name>
    <dbReference type="NCBI Taxonomy" id="3821"/>
    <lineage>
        <taxon>Eukaryota</taxon>
        <taxon>Viridiplantae</taxon>
        <taxon>Streptophyta</taxon>
        <taxon>Embryophyta</taxon>
        <taxon>Tracheophyta</taxon>
        <taxon>Spermatophyta</taxon>
        <taxon>Magnoliopsida</taxon>
        <taxon>eudicotyledons</taxon>
        <taxon>Gunneridae</taxon>
        <taxon>Pentapetalae</taxon>
        <taxon>rosids</taxon>
        <taxon>fabids</taxon>
        <taxon>Fabales</taxon>
        <taxon>Fabaceae</taxon>
        <taxon>Papilionoideae</taxon>
        <taxon>50 kb inversion clade</taxon>
        <taxon>NPAAA clade</taxon>
        <taxon>indigoferoid/millettioid clade</taxon>
        <taxon>Phaseoleae</taxon>
        <taxon>Cajanus</taxon>
    </lineage>
</organism>
<keyword evidence="2" id="KW-1185">Reference proteome</keyword>
<dbReference type="PANTHER" id="PTHR33116">
    <property type="entry name" value="REVERSE TRANSCRIPTASE ZINC-BINDING DOMAIN-CONTAINING PROTEIN-RELATED-RELATED"/>
    <property type="match status" value="1"/>
</dbReference>
<dbReference type="EMBL" id="CM003608">
    <property type="protein sequence ID" value="KYP66770.1"/>
    <property type="molecule type" value="Genomic_DNA"/>
</dbReference>
<sequence>MVWERLLEFGSWKHKYVSIGGRVNLFNVVLNSLPLRYLSFLKMPPPIIKEVMKIQRRFLWIRVKESSKICWVKWDQVCKPIKEGGLGIKNVAWFNMSLLGKWVWHDLKFPNSLWVQVLKARYGEFSSMMRHDSVDQKASDW</sequence>
<dbReference type="Proteomes" id="UP000075243">
    <property type="component" value="Chromosome 6"/>
</dbReference>
<dbReference type="PANTHER" id="PTHR33116:SF78">
    <property type="entry name" value="OS12G0587133 PROTEIN"/>
    <property type="match status" value="1"/>
</dbReference>
<protein>
    <submittedName>
        <fullName evidence="1">Ribonuclease H protein At1g65750 family</fullName>
    </submittedName>
</protein>
<name>A0A151TI84_CAJCA</name>
<evidence type="ECO:0000313" key="2">
    <source>
        <dbReference type="Proteomes" id="UP000075243"/>
    </source>
</evidence>
<dbReference type="AlphaFoldDB" id="A0A151TI84"/>
<dbReference type="OMA" id="WIRVKES"/>
<proteinExistence type="predicted"/>
<accession>A0A151TI84</accession>